<feature type="region of interest" description="Disordered" evidence="1">
    <location>
        <begin position="1"/>
        <end position="36"/>
    </location>
</feature>
<feature type="compositionally biased region" description="Acidic residues" evidence="1">
    <location>
        <begin position="83"/>
        <end position="99"/>
    </location>
</feature>
<gene>
    <name evidence="3" type="ORF">H109_02390</name>
</gene>
<accession>A0A059JDA5</accession>
<feature type="compositionally biased region" description="Polar residues" evidence="1">
    <location>
        <begin position="15"/>
        <end position="33"/>
    </location>
</feature>
<dbReference type="AlphaFoldDB" id="A0A059JDA5"/>
<feature type="domain" description="STEEP1" evidence="2">
    <location>
        <begin position="37"/>
        <end position="230"/>
    </location>
</feature>
<feature type="region of interest" description="Disordered" evidence="1">
    <location>
        <begin position="192"/>
        <end position="213"/>
    </location>
</feature>
<feature type="compositionally biased region" description="Basic and acidic residues" evidence="1">
    <location>
        <begin position="100"/>
        <end position="110"/>
    </location>
</feature>
<comment type="caution">
    <text evidence="3">The sequence shown here is derived from an EMBL/GenBank/DDBJ whole genome shotgun (WGS) entry which is preliminary data.</text>
</comment>
<reference evidence="3 4" key="1">
    <citation type="submission" date="2014-02" db="EMBL/GenBank/DDBJ databases">
        <title>The Genome Sequence of Trichophyton interdigitale MR816.</title>
        <authorList>
            <consortium name="The Broad Institute Genomics Platform"/>
            <person name="Cuomo C.A."/>
            <person name="White T.C."/>
            <person name="Graser Y."/>
            <person name="Martinez-Rossi N."/>
            <person name="Heitman J."/>
            <person name="Young S.K."/>
            <person name="Zeng Q."/>
            <person name="Gargeya S."/>
            <person name="Abouelleil A."/>
            <person name="Alvarado L."/>
            <person name="Chapman S.B."/>
            <person name="Gainer-Dewar J."/>
            <person name="Goldberg J."/>
            <person name="Griggs A."/>
            <person name="Gujja S."/>
            <person name="Hansen M."/>
            <person name="Howarth C."/>
            <person name="Imamovic A."/>
            <person name="Larimer J."/>
            <person name="Martinez D."/>
            <person name="Murphy C."/>
            <person name="Pearson M.D."/>
            <person name="Persinoti G."/>
            <person name="Poon T."/>
            <person name="Priest M."/>
            <person name="Roberts A.D."/>
            <person name="Saif S."/>
            <person name="Shea T.D."/>
            <person name="Sykes S.N."/>
            <person name="Wortman J."/>
            <person name="Nusbaum C."/>
            <person name="Birren B."/>
        </authorList>
    </citation>
    <scope>NUCLEOTIDE SEQUENCE [LARGE SCALE GENOMIC DNA]</scope>
    <source>
        <strain evidence="3 4">MR816</strain>
    </source>
</reference>
<dbReference type="InterPro" id="IPR057965">
    <property type="entry name" value="STEEP1_dom"/>
</dbReference>
<dbReference type="Proteomes" id="UP000024533">
    <property type="component" value="Unassembled WGS sequence"/>
</dbReference>
<evidence type="ECO:0000313" key="4">
    <source>
        <dbReference type="Proteomes" id="UP000024533"/>
    </source>
</evidence>
<dbReference type="OrthoDB" id="418131at2759"/>
<protein>
    <recommendedName>
        <fullName evidence="2">STEEP1 domain-containing protein</fullName>
    </recommendedName>
</protein>
<dbReference type="HOGENOM" id="CLU_099097_0_0_1"/>
<dbReference type="OMA" id="CRVVMGY"/>
<organism evidence="3 4">
    <name type="scientific">Trichophyton interdigitale (strain MR816)</name>
    <dbReference type="NCBI Taxonomy" id="1215338"/>
    <lineage>
        <taxon>Eukaryota</taxon>
        <taxon>Fungi</taxon>
        <taxon>Dikarya</taxon>
        <taxon>Ascomycota</taxon>
        <taxon>Pezizomycotina</taxon>
        <taxon>Eurotiomycetes</taxon>
        <taxon>Eurotiomycetidae</taxon>
        <taxon>Onygenales</taxon>
        <taxon>Arthrodermataceae</taxon>
        <taxon>Trichophyton</taxon>
    </lineage>
</organism>
<name>A0A059JDA5_TRIIM</name>
<keyword evidence="4" id="KW-1185">Reference proteome</keyword>
<dbReference type="Pfam" id="PF25809">
    <property type="entry name" value="STEEP1"/>
    <property type="match status" value="1"/>
</dbReference>
<sequence length="254" mass="27916">MATTTSRDSPARESPTPQQQEPNAEQSKANQPRSRIPIRTYHCRFCNHLLVASTQDLSALPRRRAPALDNAIILPLPKKSASAEDEADDEEEEDVEEEDKDKRHSEKDSGEAEISQQMESATLKPGSRKGKSSASSSSSQHYTILLSTTTPDRKPIILRRADGFEKRLLVRCGRCKVVLGYVLDEVHFKKVEDNKGGAGGTTEGEDSNVSGTGEPEVIYILPGSLVETEQLGTEIKIEQESWAGWESLAKKAGK</sequence>
<evidence type="ECO:0000256" key="1">
    <source>
        <dbReference type="SAM" id="MobiDB-lite"/>
    </source>
</evidence>
<evidence type="ECO:0000313" key="3">
    <source>
        <dbReference type="EMBL" id="KDB25759.1"/>
    </source>
</evidence>
<proteinExistence type="predicted"/>
<evidence type="ECO:0000259" key="2">
    <source>
        <dbReference type="Pfam" id="PF25809"/>
    </source>
</evidence>
<feature type="region of interest" description="Disordered" evidence="1">
    <location>
        <begin position="79"/>
        <end position="141"/>
    </location>
</feature>
<dbReference type="EMBL" id="AOKY01000180">
    <property type="protein sequence ID" value="KDB25759.1"/>
    <property type="molecule type" value="Genomic_DNA"/>
</dbReference>
<dbReference type="STRING" id="1215338.A0A059JDA5"/>